<dbReference type="EMBL" id="JAATJN010000001">
    <property type="protein sequence ID" value="NJC55670.1"/>
    <property type="molecule type" value="Genomic_DNA"/>
</dbReference>
<keyword evidence="6" id="KW-1185">Reference proteome</keyword>
<name>A0A846RX43_9MICO</name>
<dbReference type="GO" id="GO:0003700">
    <property type="term" value="F:DNA-binding transcription factor activity"/>
    <property type="evidence" value="ECO:0007669"/>
    <property type="project" value="InterPro"/>
</dbReference>
<reference evidence="5 6" key="1">
    <citation type="submission" date="2020-03" db="EMBL/GenBank/DDBJ databases">
        <title>Sequencing the genomes of 1000 actinobacteria strains.</title>
        <authorList>
            <person name="Klenk H.-P."/>
        </authorList>
    </citation>
    <scope>NUCLEOTIDE SEQUENCE [LARGE SCALE GENOMIC DNA]</scope>
    <source>
        <strain evidence="5 6">DSM 18964</strain>
    </source>
</reference>
<protein>
    <submittedName>
        <fullName evidence="5">GntR family transcriptional regulator</fullName>
    </submittedName>
</protein>
<dbReference type="PANTHER" id="PTHR44846">
    <property type="entry name" value="MANNOSYL-D-GLYCERATE TRANSPORT/METABOLISM SYSTEM REPRESSOR MNGR-RELATED"/>
    <property type="match status" value="1"/>
</dbReference>
<dbReference type="SMART" id="SM00345">
    <property type="entry name" value="HTH_GNTR"/>
    <property type="match status" value="1"/>
</dbReference>
<dbReference type="InterPro" id="IPR050679">
    <property type="entry name" value="Bact_HTH_transcr_reg"/>
</dbReference>
<evidence type="ECO:0000313" key="5">
    <source>
        <dbReference type="EMBL" id="NJC55670.1"/>
    </source>
</evidence>
<dbReference type="InterPro" id="IPR036390">
    <property type="entry name" value="WH_DNA-bd_sf"/>
</dbReference>
<dbReference type="InterPro" id="IPR011663">
    <property type="entry name" value="UTRA"/>
</dbReference>
<comment type="caution">
    <text evidence="5">The sequence shown here is derived from an EMBL/GenBank/DDBJ whole genome shotgun (WGS) entry which is preliminary data.</text>
</comment>
<dbReference type="GO" id="GO:0003677">
    <property type="term" value="F:DNA binding"/>
    <property type="evidence" value="ECO:0007669"/>
    <property type="project" value="UniProtKB-KW"/>
</dbReference>
<feature type="domain" description="HTH gntR-type" evidence="4">
    <location>
        <begin position="12"/>
        <end position="79"/>
    </location>
</feature>
<dbReference type="SUPFAM" id="SSF46785">
    <property type="entry name" value="Winged helix' DNA-binding domain"/>
    <property type="match status" value="1"/>
</dbReference>
<evidence type="ECO:0000256" key="1">
    <source>
        <dbReference type="ARBA" id="ARBA00023015"/>
    </source>
</evidence>
<dbReference type="CDD" id="cd07377">
    <property type="entry name" value="WHTH_GntR"/>
    <property type="match status" value="1"/>
</dbReference>
<sequence length="247" mass="27573">MSVREIDPSSGVPFYRQIKDILRTEISDGVVDEKTPITEALLLERFDVSRAPIRQALQELADEGYVYRMQGKGTFPIPGEVVHRPADIRPGAFQDYLIDRGLHPTSEVTGLERAVPPEEVQRLLGSAESESLLHFHRRIFVDGKPLSGNEVYIQVPADFVTTVEELEQERSVFNILESRYGITVARAENEASATQAVQGPADTLEIGLGEPVLLIDSVFYDRGGNALGWRSAIHRPTDFKFHFVTGR</sequence>
<dbReference type="GO" id="GO:0045892">
    <property type="term" value="P:negative regulation of DNA-templated transcription"/>
    <property type="evidence" value="ECO:0007669"/>
    <property type="project" value="TreeGrafter"/>
</dbReference>
<evidence type="ECO:0000313" key="6">
    <source>
        <dbReference type="Proteomes" id="UP000576792"/>
    </source>
</evidence>
<dbReference type="SUPFAM" id="SSF64288">
    <property type="entry name" value="Chorismate lyase-like"/>
    <property type="match status" value="1"/>
</dbReference>
<accession>A0A846RX43</accession>
<evidence type="ECO:0000256" key="2">
    <source>
        <dbReference type="ARBA" id="ARBA00023125"/>
    </source>
</evidence>
<evidence type="ECO:0000259" key="4">
    <source>
        <dbReference type="PROSITE" id="PS50949"/>
    </source>
</evidence>
<dbReference type="RefSeq" id="WP_342448984.1">
    <property type="nucleotide sequence ID" value="NZ_BAAAPQ010000026.1"/>
</dbReference>
<dbReference type="Pfam" id="PF07702">
    <property type="entry name" value="UTRA"/>
    <property type="match status" value="1"/>
</dbReference>
<dbReference type="PANTHER" id="PTHR44846:SF1">
    <property type="entry name" value="MANNOSYL-D-GLYCERATE TRANSPORT_METABOLISM SYSTEM REPRESSOR MNGR-RELATED"/>
    <property type="match status" value="1"/>
</dbReference>
<dbReference type="Gene3D" id="1.10.10.10">
    <property type="entry name" value="Winged helix-like DNA-binding domain superfamily/Winged helix DNA-binding domain"/>
    <property type="match status" value="1"/>
</dbReference>
<dbReference type="Gene3D" id="3.40.1410.10">
    <property type="entry name" value="Chorismate lyase-like"/>
    <property type="match status" value="1"/>
</dbReference>
<dbReference type="SMART" id="SM00866">
    <property type="entry name" value="UTRA"/>
    <property type="match status" value="1"/>
</dbReference>
<dbReference type="InterPro" id="IPR028978">
    <property type="entry name" value="Chorismate_lyase_/UTRA_dom_sf"/>
</dbReference>
<dbReference type="Pfam" id="PF00392">
    <property type="entry name" value="GntR"/>
    <property type="match status" value="1"/>
</dbReference>
<keyword evidence="2" id="KW-0238">DNA-binding</keyword>
<keyword evidence="3" id="KW-0804">Transcription</keyword>
<organism evidence="5 6">
    <name type="scientific">Brevibacterium marinum</name>
    <dbReference type="NCBI Taxonomy" id="418643"/>
    <lineage>
        <taxon>Bacteria</taxon>
        <taxon>Bacillati</taxon>
        <taxon>Actinomycetota</taxon>
        <taxon>Actinomycetes</taxon>
        <taxon>Micrococcales</taxon>
        <taxon>Brevibacteriaceae</taxon>
        <taxon>Brevibacterium</taxon>
    </lineage>
</organism>
<keyword evidence="1" id="KW-0805">Transcription regulation</keyword>
<dbReference type="Proteomes" id="UP000576792">
    <property type="component" value="Unassembled WGS sequence"/>
</dbReference>
<dbReference type="InterPro" id="IPR036388">
    <property type="entry name" value="WH-like_DNA-bd_sf"/>
</dbReference>
<proteinExistence type="predicted"/>
<dbReference type="PROSITE" id="PS50949">
    <property type="entry name" value="HTH_GNTR"/>
    <property type="match status" value="1"/>
</dbReference>
<dbReference type="InterPro" id="IPR000524">
    <property type="entry name" value="Tscrpt_reg_HTH_GntR"/>
</dbReference>
<dbReference type="AlphaFoldDB" id="A0A846RX43"/>
<evidence type="ECO:0000256" key="3">
    <source>
        <dbReference type="ARBA" id="ARBA00023163"/>
    </source>
</evidence>
<gene>
    <name evidence="5" type="ORF">BKA07_000705</name>
</gene>